<dbReference type="AlphaFoldDB" id="A0AAD7CGN3"/>
<dbReference type="InterPro" id="IPR011009">
    <property type="entry name" value="Kinase-like_dom_sf"/>
</dbReference>
<dbReference type="GO" id="GO:0005524">
    <property type="term" value="F:ATP binding"/>
    <property type="evidence" value="ECO:0007669"/>
    <property type="project" value="InterPro"/>
</dbReference>
<dbReference type="PROSITE" id="PS50011">
    <property type="entry name" value="PROTEIN_KINASE_DOM"/>
    <property type="match status" value="1"/>
</dbReference>
<dbReference type="Gene3D" id="1.10.510.10">
    <property type="entry name" value="Transferase(Phosphotransferase) domain 1"/>
    <property type="match status" value="1"/>
</dbReference>
<proteinExistence type="predicted"/>
<dbReference type="EMBL" id="JARKIF010000002">
    <property type="protein sequence ID" value="KAJ7647832.1"/>
    <property type="molecule type" value="Genomic_DNA"/>
</dbReference>
<dbReference type="Proteomes" id="UP001221142">
    <property type="component" value="Unassembled WGS sequence"/>
</dbReference>
<dbReference type="Pfam" id="PF00069">
    <property type="entry name" value="Pkinase"/>
    <property type="match status" value="1"/>
</dbReference>
<protein>
    <recommendedName>
        <fullName evidence="1">Protein kinase domain-containing protein</fullName>
    </recommendedName>
</protein>
<reference evidence="2" key="1">
    <citation type="submission" date="2023-03" db="EMBL/GenBank/DDBJ databases">
        <title>Massive genome expansion in bonnet fungi (Mycena s.s.) driven by repeated elements and novel gene families across ecological guilds.</title>
        <authorList>
            <consortium name="Lawrence Berkeley National Laboratory"/>
            <person name="Harder C.B."/>
            <person name="Miyauchi S."/>
            <person name="Viragh M."/>
            <person name="Kuo A."/>
            <person name="Thoen E."/>
            <person name="Andreopoulos B."/>
            <person name="Lu D."/>
            <person name="Skrede I."/>
            <person name="Drula E."/>
            <person name="Henrissat B."/>
            <person name="Morin E."/>
            <person name="Kohler A."/>
            <person name="Barry K."/>
            <person name="LaButti K."/>
            <person name="Morin E."/>
            <person name="Salamov A."/>
            <person name="Lipzen A."/>
            <person name="Mereny Z."/>
            <person name="Hegedus B."/>
            <person name="Baldrian P."/>
            <person name="Stursova M."/>
            <person name="Weitz H."/>
            <person name="Taylor A."/>
            <person name="Grigoriev I.V."/>
            <person name="Nagy L.G."/>
            <person name="Martin F."/>
            <person name="Kauserud H."/>
        </authorList>
    </citation>
    <scope>NUCLEOTIDE SEQUENCE</scope>
    <source>
        <strain evidence="2">9284</strain>
    </source>
</reference>
<gene>
    <name evidence="2" type="ORF">FB45DRAFT_209817</name>
</gene>
<feature type="domain" description="Protein kinase" evidence="1">
    <location>
        <begin position="25"/>
        <end position="257"/>
    </location>
</feature>
<evidence type="ECO:0000313" key="2">
    <source>
        <dbReference type="EMBL" id="KAJ7647832.1"/>
    </source>
</evidence>
<comment type="caution">
    <text evidence="2">The sequence shown here is derived from an EMBL/GenBank/DDBJ whole genome shotgun (WGS) entry which is preliminary data.</text>
</comment>
<dbReference type="SUPFAM" id="SSF56112">
    <property type="entry name" value="Protein kinase-like (PK-like)"/>
    <property type="match status" value="1"/>
</dbReference>
<keyword evidence="3" id="KW-1185">Reference proteome</keyword>
<sequence length="257" mass="29108">MMLTHYLPFRVITQSVVFNDETFAFCQLLFEKDGEYYTCQKAERQPASASRLLDLFAEASVVPHAFYRTPVPTTFACTQARELEPHMYLKVAEPLTYSKENTLTAAEGITDDQLREFRACEVLLQNPHPNICRYYGYLPSANGDYIRGLCFERHETLLFDAVIAGAQFPPSFLDGIHEALEHLHSLGYAHNDINPGNIMISKAGEPILIDFDSSLPLGLKVKKGKSPGWEYEGRVSAEENDLWALAKLREWIAGKRE</sequence>
<evidence type="ECO:0000259" key="1">
    <source>
        <dbReference type="PROSITE" id="PS50011"/>
    </source>
</evidence>
<accession>A0AAD7CGN3</accession>
<name>A0AAD7CGN3_9AGAR</name>
<evidence type="ECO:0000313" key="3">
    <source>
        <dbReference type="Proteomes" id="UP001221142"/>
    </source>
</evidence>
<dbReference type="InterPro" id="IPR000719">
    <property type="entry name" value="Prot_kinase_dom"/>
</dbReference>
<organism evidence="2 3">
    <name type="scientific">Roridomyces roridus</name>
    <dbReference type="NCBI Taxonomy" id="1738132"/>
    <lineage>
        <taxon>Eukaryota</taxon>
        <taxon>Fungi</taxon>
        <taxon>Dikarya</taxon>
        <taxon>Basidiomycota</taxon>
        <taxon>Agaricomycotina</taxon>
        <taxon>Agaricomycetes</taxon>
        <taxon>Agaricomycetidae</taxon>
        <taxon>Agaricales</taxon>
        <taxon>Marasmiineae</taxon>
        <taxon>Mycenaceae</taxon>
        <taxon>Roridomyces</taxon>
    </lineage>
</organism>
<dbReference type="GO" id="GO:0004672">
    <property type="term" value="F:protein kinase activity"/>
    <property type="evidence" value="ECO:0007669"/>
    <property type="project" value="InterPro"/>
</dbReference>